<proteinExistence type="predicted"/>
<sequence>MHWIQFSIISNIATRYFNVSSNAINWTAVIFGVSYVPFAFPASWLLDQYGLRVTLVSGAAVMTSGAWIKALSVDPDSFCLAFLGQTLVGTAQVFILGVPARLAAVWFGPRQVSTACALGVIGNQVGVALGFLIPPAVVKNHEELIDVGRDLRALCYGLAICPTMVLVLLLLFFQKEPPLPPSPAQATLRCHAPITDKSADRQTYLQSLKSLLTNRNFVLLLLSYGINAGVFYVVSTLLNQIVLLHFAVSC</sequence>
<feature type="transmembrane region" description="Helical" evidence="5">
    <location>
        <begin position="217"/>
        <end position="238"/>
    </location>
</feature>
<dbReference type="Gene3D" id="1.20.1250.20">
    <property type="entry name" value="MFS general substrate transporter like domains"/>
    <property type="match status" value="1"/>
</dbReference>
<dbReference type="SUPFAM" id="SSF103473">
    <property type="entry name" value="MFS general substrate transporter"/>
    <property type="match status" value="1"/>
</dbReference>
<dbReference type="GO" id="GO:0016020">
    <property type="term" value="C:membrane"/>
    <property type="evidence" value="ECO:0007669"/>
    <property type="project" value="UniProtKB-SubCell"/>
</dbReference>
<evidence type="ECO:0000313" key="7">
    <source>
        <dbReference type="EMBL" id="PNF35085.1"/>
    </source>
</evidence>
<feature type="transmembrane region" description="Helical" evidence="5">
    <location>
        <begin position="49"/>
        <end position="68"/>
    </location>
</feature>
<dbReference type="AlphaFoldDB" id="A0A2J7R2L8"/>
<feature type="transmembrane region" description="Helical" evidence="5">
    <location>
        <begin position="153"/>
        <end position="173"/>
    </location>
</feature>
<dbReference type="EMBL" id="NEVH01007828">
    <property type="protein sequence ID" value="PNF35085.1"/>
    <property type="molecule type" value="Genomic_DNA"/>
</dbReference>
<dbReference type="InterPro" id="IPR036259">
    <property type="entry name" value="MFS_trans_sf"/>
</dbReference>
<dbReference type="InterPro" id="IPR049680">
    <property type="entry name" value="FLVCR1-2_SLC49-like"/>
</dbReference>
<feature type="transmembrane region" description="Helical" evidence="5">
    <location>
        <begin position="112"/>
        <end position="133"/>
    </location>
</feature>
<dbReference type="GO" id="GO:0020037">
    <property type="term" value="F:heme binding"/>
    <property type="evidence" value="ECO:0007669"/>
    <property type="project" value="TreeGrafter"/>
</dbReference>
<reference evidence="7 8" key="1">
    <citation type="submission" date="2017-12" db="EMBL/GenBank/DDBJ databases">
        <title>Hemimetabolous genomes reveal molecular basis of termite eusociality.</title>
        <authorList>
            <person name="Harrison M.C."/>
            <person name="Jongepier E."/>
            <person name="Robertson H.M."/>
            <person name="Arning N."/>
            <person name="Bitard-Feildel T."/>
            <person name="Chao H."/>
            <person name="Childers C.P."/>
            <person name="Dinh H."/>
            <person name="Doddapaneni H."/>
            <person name="Dugan S."/>
            <person name="Gowin J."/>
            <person name="Greiner C."/>
            <person name="Han Y."/>
            <person name="Hu H."/>
            <person name="Hughes D.S.T."/>
            <person name="Huylmans A.-K."/>
            <person name="Kemena C."/>
            <person name="Kremer L.P.M."/>
            <person name="Lee S.L."/>
            <person name="Lopez-Ezquerra A."/>
            <person name="Mallet L."/>
            <person name="Monroy-Kuhn J.M."/>
            <person name="Moser A."/>
            <person name="Murali S.C."/>
            <person name="Muzny D.M."/>
            <person name="Otani S."/>
            <person name="Piulachs M.-D."/>
            <person name="Poelchau M."/>
            <person name="Qu J."/>
            <person name="Schaub F."/>
            <person name="Wada-Katsumata A."/>
            <person name="Worley K.C."/>
            <person name="Xie Q."/>
            <person name="Ylla G."/>
            <person name="Poulsen M."/>
            <person name="Gibbs R.A."/>
            <person name="Schal C."/>
            <person name="Richards S."/>
            <person name="Belles X."/>
            <person name="Korb J."/>
            <person name="Bornberg-Bauer E."/>
        </authorList>
    </citation>
    <scope>NUCLEOTIDE SEQUENCE [LARGE SCALE GENOMIC DNA]</scope>
    <source>
        <tissue evidence="7">Whole body</tissue>
    </source>
</reference>
<organism evidence="7 8">
    <name type="scientific">Cryptotermes secundus</name>
    <dbReference type="NCBI Taxonomy" id="105785"/>
    <lineage>
        <taxon>Eukaryota</taxon>
        <taxon>Metazoa</taxon>
        <taxon>Ecdysozoa</taxon>
        <taxon>Arthropoda</taxon>
        <taxon>Hexapoda</taxon>
        <taxon>Insecta</taxon>
        <taxon>Pterygota</taxon>
        <taxon>Neoptera</taxon>
        <taxon>Polyneoptera</taxon>
        <taxon>Dictyoptera</taxon>
        <taxon>Blattodea</taxon>
        <taxon>Blattoidea</taxon>
        <taxon>Termitoidae</taxon>
        <taxon>Kalotermitidae</taxon>
        <taxon>Cryptotermitinae</taxon>
        <taxon>Cryptotermes</taxon>
    </lineage>
</organism>
<dbReference type="GO" id="GO:0097037">
    <property type="term" value="P:heme export"/>
    <property type="evidence" value="ECO:0007669"/>
    <property type="project" value="TreeGrafter"/>
</dbReference>
<dbReference type="InParanoid" id="A0A2J7R2L8"/>
<evidence type="ECO:0000256" key="2">
    <source>
        <dbReference type="ARBA" id="ARBA00022692"/>
    </source>
</evidence>
<evidence type="ECO:0000256" key="5">
    <source>
        <dbReference type="SAM" id="Phobius"/>
    </source>
</evidence>
<accession>A0A2J7R2L8</accession>
<dbReference type="PANTHER" id="PTHR10924:SF4">
    <property type="entry name" value="GH15861P"/>
    <property type="match status" value="1"/>
</dbReference>
<evidence type="ECO:0000256" key="4">
    <source>
        <dbReference type="ARBA" id="ARBA00023136"/>
    </source>
</evidence>
<dbReference type="Proteomes" id="UP000235965">
    <property type="component" value="Unassembled WGS sequence"/>
</dbReference>
<comment type="caution">
    <text evidence="7">The sequence shown here is derived from an EMBL/GenBank/DDBJ whole genome shotgun (WGS) entry which is preliminary data.</text>
</comment>
<dbReference type="PANTHER" id="PTHR10924">
    <property type="entry name" value="MAJOR FACILITATOR SUPERFAMILY PROTEIN-RELATED"/>
    <property type="match status" value="1"/>
</dbReference>
<feature type="transmembrane region" description="Helical" evidence="5">
    <location>
        <begin position="23"/>
        <end position="43"/>
    </location>
</feature>
<keyword evidence="3 5" id="KW-1133">Transmembrane helix</keyword>
<evidence type="ECO:0000259" key="6">
    <source>
        <dbReference type="PROSITE" id="PS50850"/>
    </source>
</evidence>
<feature type="domain" description="Major facilitator superfamily (MFS) profile" evidence="6">
    <location>
        <begin position="1"/>
        <end position="250"/>
    </location>
</feature>
<evidence type="ECO:0000256" key="3">
    <source>
        <dbReference type="ARBA" id="ARBA00022989"/>
    </source>
</evidence>
<dbReference type="Pfam" id="PF07690">
    <property type="entry name" value="MFS_1"/>
    <property type="match status" value="1"/>
</dbReference>
<feature type="non-terminal residue" evidence="7">
    <location>
        <position position="250"/>
    </location>
</feature>
<dbReference type="PROSITE" id="PS50850">
    <property type="entry name" value="MFS"/>
    <property type="match status" value="1"/>
</dbReference>
<evidence type="ECO:0000256" key="1">
    <source>
        <dbReference type="ARBA" id="ARBA00004141"/>
    </source>
</evidence>
<gene>
    <name evidence="7" type="ORF">B7P43_G09475</name>
</gene>
<keyword evidence="8" id="KW-1185">Reference proteome</keyword>
<name>A0A2J7R2L8_9NEOP</name>
<keyword evidence="4 5" id="KW-0472">Membrane</keyword>
<dbReference type="OrthoDB" id="422206at2759"/>
<dbReference type="GO" id="GO:0015232">
    <property type="term" value="F:heme transmembrane transporter activity"/>
    <property type="evidence" value="ECO:0007669"/>
    <property type="project" value="TreeGrafter"/>
</dbReference>
<evidence type="ECO:0000313" key="8">
    <source>
        <dbReference type="Proteomes" id="UP000235965"/>
    </source>
</evidence>
<dbReference type="InterPro" id="IPR011701">
    <property type="entry name" value="MFS"/>
</dbReference>
<feature type="transmembrane region" description="Helical" evidence="5">
    <location>
        <begin position="80"/>
        <end position="100"/>
    </location>
</feature>
<dbReference type="InterPro" id="IPR020846">
    <property type="entry name" value="MFS_dom"/>
</dbReference>
<protein>
    <recommendedName>
        <fullName evidence="6">Major facilitator superfamily (MFS) profile domain-containing protein</fullName>
    </recommendedName>
</protein>
<keyword evidence="2 5" id="KW-0812">Transmembrane</keyword>
<comment type="subcellular location">
    <subcellularLocation>
        <location evidence="1">Membrane</location>
        <topology evidence="1">Multi-pass membrane protein</topology>
    </subcellularLocation>
</comment>